<evidence type="ECO:0000313" key="6">
    <source>
        <dbReference type="Proteomes" id="UP000307169"/>
    </source>
</evidence>
<dbReference type="Gene3D" id="3.80.10.10">
    <property type="entry name" value="Ribonuclease Inhibitor"/>
    <property type="match status" value="1"/>
</dbReference>
<dbReference type="InterPro" id="IPR036047">
    <property type="entry name" value="F-box-like_dom_sf"/>
</dbReference>
<dbReference type="AlphaFoldDB" id="A0A4T0SUQ0"/>
<comment type="caution">
    <text evidence="2">The sequence shown here is derived from an EMBL/GenBank/DDBJ whole genome shotgun (WGS) entry which is preliminary data.</text>
</comment>
<evidence type="ECO:0000313" key="7">
    <source>
        <dbReference type="Proteomes" id="UP000310685"/>
    </source>
</evidence>
<protein>
    <recommendedName>
        <fullName evidence="1">F-box domain-containing protein</fullName>
    </recommendedName>
</protein>
<organism evidence="2 7">
    <name type="scientific">Wallemia mellicola</name>
    <dbReference type="NCBI Taxonomy" id="1708541"/>
    <lineage>
        <taxon>Eukaryota</taxon>
        <taxon>Fungi</taxon>
        <taxon>Dikarya</taxon>
        <taxon>Basidiomycota</taxon>
        <taxon>Wallemiomycotina</taxon>
        <taxon>Wallemiomycetes</taxon>
        <taxon>Wallemiales</taxon>
        <taxon>Wallemiaceae</taxon>
        <taxon>Wallemia</taxon>
    </lineage>
</organism>
<dbReference type="InterPro" id="IPR032675">
    <property type="entry name" value="LRR_dom_sf"/>
</dbReference>
<gene>
    <name evidence="4" type="ORF">E3Q10_03085</name>
    <name evidence="3" type="ORF">E3Q17_00187</name>
    <name evidence="2" type="ORF">E3Q22_01934</name>
</gene>
<evidence type="ECO:0000313" key="2">
    <source>
        <dbReference type="EMBL" id="TIB80451.1"/>
    </source>
</evidence>
<evidence type="ECO:0000313" key="4">
    <source>
        <dbReference type="EMBL" id="TIC28566.1"/>
    </source>
</evidence>
<dbReference type="CDD" id="cd09917">
    <property type="entry name" value="F-box_SF"/>
    <property type="match status" value="1"/>
</dbReference>
<evidence type="ECO:0000313" key="5">
    <source>
        <dbReference type="Proteomes" id="UP000305647"/>
    </source>
</evidence>
<evidence type="ECO:0000259" key="1">
    <source>
        <dbReference type="PROSITE" id="PS50181"/>
    </source>
</evidence>
<evidence type="ECO:0000313" key="3">
    <source>
        <dbReference type="EMBL" id="TIC04675.1"/>
    </source>
</evidence>
<dbReference type="Proteomes" id="UP000305647">
    <property type="component" value="Unassembled WGS sequence"/>
</dbReference>
<sequence length="183" mass="21216">MSTSNLPPELLLQIISQLNNADLVNLVKSSRQFYALAIEQLYNTIDLSIYEDSRLVHAIINLIYSLNQSSNNSRHIRKLKLNYSSLNYQIIRKNLLQNLLELIPATTYTSDGRKRRFVLKIINTEPEDILHTDRIANLLTQIPQLETLVMVMKSSSKTLTVKRDQSSQIEEFYEFVRRSDEST</sequence>
<dbReference type="SUPFAM" id="SSF81383">
    <property type="entry name" value="F-box domain"/>
    <property type="match status" value="1"/>
</dbReference>
<feature type="domain" description="F-box" evidence="1">
    <location>
        <begin position="1"/>
        <end position="45"/>
    </location>
</feature>
<dbReference type="EMBL" id="SPRO01000037">
    <property type="protein sequence ID" value="TIC28566.1"/>
    <property type="molecule type" value="Genomic_DNA"/>
</dbReference>
<proteinExistence type="predicted"/>
<dbReference type="Pfam" id="PF12937">
    <property type="entry name" value="F-box-like"/>
    <property type="match status" value="1"/>
</dbReference>
<reference evidence="5 6" key="1">
    <citation type="submission" date="2019-03" db="EMBL/GenBank/DDBJ databases">
        <title>Sequencing 25 genomes of Wallemia mellicola.</title>
        <authorList>
            <person name="Gostincar C."/>
        </authorList>
    </citation>
    <scope>NUCLEOTIDE SEQUENCE [LARGE SCALE GENOMIC DNA]</scope>
    <source>
        <strain evidence="3 6">EXF-1262</strain>
        <strain evidence="2 7">EXF-6152</strain>
        <strain evidence="4 5">EXF-8738</strain>
    </source>
</reference>
<dbReference type="EMBL" id="SPRC01000016">
    <property type="protein sequence ID" value="TIB80451.1"/>
    <property type="molecule type" value="Genomic_DNA"/>
</dbReference>
<dbReference type="InterPro" id="IPR001810">
    <property type="entry name" value="F-box_dom"/>
</dbReference>
<dbReference type="PROSITE" id="PS50181">
    <property type="entry name" value="FBOX"/>
    <property type="match status" value="1"/>
</dbReference>
<dbReference type="Proteomes" id="UP000310685">
    <property type="component" value="Unassembled WGS sequence"/>
</dbReference>
<dbReference type="Proteomes" id="UP000307169">
    <property type="component" value="Unassembled WGS sequence"/>
</dbReference>
<name>A0A4T0SUQ0_9BASI</name>
<dbReference type="EMBL" id="SPRH01000002">
    <property type="protein sequence ID" value="TIC04675.1"/>
    <property type="molecule type" value="Genomic_DNA"/>
</dbReference>
<accession>A0A4T0SUQ0</accession>